<dbReference type="SMART" id="SM00449">
    <property type="entry name" value="SPRY"/>
    <property type="match status" value="1"/>
</dbReference>
<dbReference type="PANTHER" id="PTHR12245">
    <property type="entry name" value="SPRY DOMAIN CONTAINING SOCS BOX PROTEIN"/>
    <property type="match status" value="1"/>
</dbReference>
<evidence type="ECO:0000256" key="1">
    <source>
        <dbReference type="ARBA" id="ARBA00022786"/>
    </source>
</evidence>
<dbReference type="SUPFAM" id="SSF49899">
    <property type="entry name" value="Concanavalin A-like lectins/glucanases"/>
    <property type="match status" value="1"/>
</dbReference>
<sequence>MFITSSLVLPRSRANADSDRLAKPYCHCWNQRAPMSWKQLNSCSCGEDKDCNEWNWEQPQTSGTSWVVISEDQKQVTFHPFYSSGTAAVRGNMPLQHNYHYYWEVKMLTETYGTDIMVGIGTDKVNIADSQFKFTSLLGQDEESYGLSYTGAVHHGATVTRDSAGFCRGTIVGVRLDMWRGTLEFYLNRKPQGIAFYNLRRHQALYPMVCSTAAQSSMRLTYAASWRASLLVDAAKTLAAASRTRTRLPPGLWYKLRSQFWLTLPNEGCLLDDEDEESMQVSESLQLAPNVSRAGMKRRYWQTSPLPPASPERATCQTLP</sequence>
<dbReference type="Pfam" id="PF00622">
    <property type="entry name" value="SPRY"/>
    <property type="match status" value="1"/>
</dbReference>
<protein>
    <recommendedName>
        <fullName evidence="3">B30.2/SPRY domain-containing protein</fullName>
    </recommendedName>
</protein>
<dbReference type="EMBL" id="OU963904">
    <property type="protein sequence ID" value="CAH0398165.1"/>
    <property type="molecule type" value="Genomic_DNA"/>
</dbReference>
<gene>
    <name evidence="4" type="ORF">CHILSU_LOCUS1273</name>
</gene>
<reference evidence="4" key="1">
    <citation type="submission" date="2021-12" db="EMBL/GenBank/DDBJ databases">
        <authorList>
            <person name="King R."/>
        </authorList>
    </citation>
    <scope>NUCLEOTIDE SEQUENCE</scope>
</reference>
<proteinExistence type="predicted"/>
<organism evidence="4 5">
    <name type="scientific">Chilo suppressalis</name>
    <name type="common">Asiatic rice borer moth</name>
    <dbReference type="NCBI Taxonomy" id="168631"/>
    <lineage>
        <taxon>Eukaryota</taxon>
        <taxon>Metazoa</taxon>
        <taxon>Ecdysozoa</taxon>
        <taxon>Arthropoda</taxon>
        <taxon>Hexapoda</taxon>
        <taxon>Insecta</taxon>
        <taxon>Pterygota</taxon>
        <taxon>Neoptera</taxon>
        <taxon>Endopterygota</taxon>
        <taxon>Lepidoptera</taxon>
        <taxon>Glossata</taxon>
        <taxon>Ditrysia</taxon>
        <taxon>Pyraloidea</taxon>
        <taxon>Crambidae</taxon>
        <taxon>Crambinae</taxon>
        <taxon>Chilo</taxon>
    </lineage>
</organism>
<dbReference type="CDD" id="cd12876">
    <property type="entry name" value="SPRY_SOCS3"/>
    <property type="match status" value="1"/>
</dbReference>
<keyword evidence="5" id="KW-1185">Reference proteome</keyword>
<dbReference type="PANTHER" id="PTHR12245:SF5">
    <property type="entry name" value="SPRY DOMAIN-CONTAINING SOCS BOX PROTEIN 3"/>
    <property type="match status" value="1"/>
</dbReference>
<name>A0ABN8AR89_CHISP</name>
<dbReference type="InterPro" id="IPR003877">
    <property type="entry name" value="SPRY_dom"/>
</dbReference>
<dbReference type="InterPro" id="IPR050672">
    <property type="entry name" value="FBXO45-Fsn/SPSB_families"/>
</dbReference>
<dbReference type="InterPro" id="IPR035754">
    <property type="entry name" value="SPRY_SPSB3"/>
</dbReference>
<dbReference type="InterPro" id="IPR001870">
    <property type="entry name" value="B30.2/SPRY"/>
</dbReference>
<feature type="region of interest" description="Disordered" evidence="2">
    <location>
        <begin position="301"/>
        <end position="320"/>
    </location>
</feature>
<dbReference type="InterPro" id="IPR043136">
    <property type="entry name" value="B30.2/SPRY_sf"/>
</dbReference>
<dbReference type="Proteomes" id="UP001153292">
    <property type="component" value="Chromosome 11"/>
</dbReference>
<evidence type="ECO:0000313" key="4">
    <source>
        <dbReference type="EMBL" id="CAH0398165.1"/>
    </source>
</evidence>
<evidence type="ECO:0000259" key="3">
    <source>
        <dbReference type="PROSITE" id="PS50188"/>
    </source>
</evidence>
<evidence type="ECO:0000313" key="5">
    <source>
        <dbReference type="Proteomes" id="UP001153292"/>
    </source>
</evidence>
<dbReference type="Gene3D" id="2.60.120.920">
    <property type="match status" value="1"/>
</dbReference>
<dbReference type="PROSITE" id="PS50188">
    <property type="entry name" value="B302_SPRY"/>
    <property type="match status" value="1"/>
</dbReference>
<evidence type="ECO:0000256" key="2">
    <source>
        <dbReference type="SAM" id="MobiDB-lite"/>
    </source>
</evidence>
<dbReference type="InterPro" id="IPR013320">
    <property type="entry name" value="ConA-like_dom_sf"/>
</dbReference>
<accession>A0ABN8AR89</accession>
<feature type="domain" description="B30.2/SPRY" evidence="3">
    <location>
        <begin position="36"/>
        <end position="227"/>
    </location>
</feature>
<keyword evidence="1" id="KW-0833">Ubl conjugation pathway</keyword>